<evidence type="ECO:0000313" key="3">
    <source>
        <dbReference type="EMBL" id="KFN88329.1"/>
    </source>
</evidence>
<dbReference type="Pfam" id="PF14506">
    <property type="entry name" value="CppA_N"/>
    <property type="match status" value="1"/>
</dbReference>
<protein>
    <submittedName>
        <fullName evidence="4">CppA C-terminal</fullName>
    </submittedName>
    <submittedName>
        <fullName evidence="3">Peptidase</fullName>
    </submittedName>
</protein>
<dbReference type="Proteomes" id="UP000182793">
    <property type="component" value="Unassembled WGS sequence"/>
</dbReference>
<dbReference type="InterPro" id="IPR032702">
    <property type="entry name" value="CppA_N"/>
</dbReference>
<reference evidence="4 6" key="2">
    <citation type="submission" date="2016-10" db="EMBL/GenBank/DDBJ databases">
        <authorList>
            <person name="Varghese N."/>
            <person name="Submissions S."/>
        </authorList>
    </citation>
    <scope>NUCLEOTIDE SEQUENCE [LARGE SCALE GENOMIC DNA]</scope>
    <source>
        <strain evidence="4 6">JB1</strain>
    </source>
</reference>
<dbReference type="RefSeq" id="WP_039696291.1">
    <property type="nucleotide sequence ID" value="NZ_AUZH01000012.1"/>
</dbReference>
<keyword evidence="6" id="KW-1185">Reference proteome</keyword>
<evidence type="ECO:0000313" key="5">
    <source>
        <dbReference type="Proteomes" id="UP000029382"/>
    </source>
</evidence>
<feature type="domain" description="CppA N-terminal" evidence="1">
    <location>
        <begin position="9"/>
        <end position="130"/>
    </location>
</feature>
<evidence type="ECO:0000313" key="6">
    <source>
        <dbReference type="Proteomes" id="UP000182793"/>
    </source>
</evidence>
<reference evidence="3 5" key="1">
    <citation type="journal article" date="2014" name="Genome Announc.">
        <title>Draft Genome Sequences of Streptococcus bovis Strains ATCC 33317 and JB1.</title>
        <authorList>
            <person name="Benahmed F.H."/>
            <person name="Gopinath G.R."/>
            <person name="Harbottle H."/>
            <person name="Cotta M.A."/>
            <person name="Luo Y."/>
            <person name="Henderson C."/>
            <person name="Teri P."/>
            <person name="Soppet D."/>
            <person name="Rasmussen M."/>
            <person name="Whitehead T.R."/>
            <person name="Davidson M."/>
        </authorList>
    </citation>
    <scope>NUCLEOTIDE SEQUENCE [LARGE SCALE GENOMIC DNA]</scope>
    <source>
        <strain evidence="3 5">JB1</strain>
    </source>
</reference>
<dbReference type="InterPro" id="IPR032703">
    <property type="entry name" value="CppA_C"/>
</dbReference>
<gene>
    <name evidence="3" type="ORF">H702_02690</name>
    <name evidence="4" type="ORF">SAMN02910290_00401</name>
</gene>
<dbReference type="InterPro" id="IPR029068">
    <property type="entry name" value="Glyas_Bleomycin-R_OHBP_Dase"/>
</dbReference>
<evidence type="ECO:0000313" key="4">
    <source>
        <dbReference type="EMBL" id="SFL08296.1"/>
    </source>
</evidence>
<dbReference type="Gene3D" id="3.10.180.10">
    <property type="entry name" value="2,3-Dihydroxybiphenyl 1,2-Dioxygenase, domain 1"/>
    <property type="match status" value="1"/>
</dbReference>
<proteinExistence type="predicted"/>
<dbReference type="SUPFAM" id="SSF54593">
    <property type="entry name" value="Glyoxalase/Bleomycin resistance protein/Dihydroxybiphenyl dioxygenase"/>
    <property type="match status" value="1"/>
</dbReference>
<feature type="domain" description="CppA C-terminal" evidence="2">
    <location>
        <begin position="144"/>
        <end position="246"/>
    </location>
</feature>
<sequence length="248" mass="28276">MTLFNGVTFRHPVLRINNRDHNIDFYQKLGFKLVNEENAIAVFSTKQRNARFVIEESPAPDTRAVEGDKKINRIVVKIPKAAEIEGILGNGIDVERLFKGKRGYAFETVSPEGDLFLLHSEDNIHELREIENKTFPENDDLKEVSEFHFESLTLNVADKAGTQAFYQTVFGGKLPLDLQFEQGNGADLTVDPQKTWDLEILEFKVPKNYNLKALADYLEAKGQSIYLDKKESVLVLSDPSQVEIWFIK</sequence>
<dbReference type="Proteomes" id="UP000029382">
    <property type="component" value="Unassembled WGS sequence"/>
</dbReference>
<organism evidence="3 5">
    <name type="scientific">Streptococcus equinus JB1</name>
    <dbReference type="NCBI Taxonomy" id="1294274"/>
    <lineage>
        <taxon>Bacteria</taxon>
        <taxon>Bacillati</taxon>
        <taxon>Bacillota</taxon>
        <taxon>Bacilli</taxon>
        <taxon>Lactobacillales</taxon>
        <taxon>Streptococcaceae</taxon>
        <taxon>Streptococcus</taxon>
    </lineage>
</organism>
<dbReference type="EMBL" id="FOTG01000002">
    <property type="protein sequence ID" value="SFL08296.1"/>
    <property type="molecule type" value="Genomic_DNA"/>
</dbReference>
<accession>A0A091BUC1</accession>
<dbReference type="Gene3D" id="3.10.180.40">
    <property type="entry name" value="C3-degrading proteinase like domains"/>
    <property type="match status" value="1"/>
</dbReference>
<dbReference type="EMBL" id="AUZH01000012">
    <property type="protein sequence ID" value="KFN88329.1"/>
    <property type="molecule type" value="Genomic_DNA"/>
</dbReference>
<dbReference type="AlphaFoldDB" id="A0A091BUC1"/>
<dbReference type="Pfam" id="PF14507">
    <property type="entry name" value="CppA_C"/>
    <property type="match status" value="1"/>
</dbReference>
<comment type="caution">
    <text evidence="3">The sequence shown here is derived from an EMBL/GenBank/DDBJ whole genome shotgun (WGS) entry which is preliminary data.</text>
</comment>
<name>A0A091BUC1_STREI</name>
<evidence type="ECO:0000259" key="1">
    <source>
        <dbReference type="Pfam" id="PF14506"/>
    </source>
</evidence>
<evidence type="ECO:0000259" key="2">
    <source>
        <dbReference type="Pfam" id="PF14507"/>
    </source>
</evidence>